<dbReference type="FunFam" id="3.30.565.10:FF:000006">
    <property type="entry name" value="Sensor histidine kinase WalK"/>
    <property type="match status" value="1"/>
</dbReference>
<dbReference type="InterPro" id="IPR004358">
    <property type="entry name" value="Sig_transdc_His_kin-like_C"/>
</dbReference>
<dbReference type="InterPro" id="IPR036097">
    <property type="entry name" value="HisK_dim/P_sf"/>
</dbReference>
<dbReference type="Gene3D" id="1.10.287.130">
    <property type="match status" value="1"/>
</dbReference>
<feature type="domain" description="PAS" evidence="9">
    <location>
        <begin position="130"/>
        <end position="176"/>
    </location>
</feature>
<dbReference type="Gene3D" id="3.30.565.10">
    <property type="entry name" value="Histidine kinase-like ATPase, C-terminal domain"/>
    <property type="match status" value="1"/>
</dbReference>
<evidence type="ECO:0000256" key="1">
    <source>
        <dbReference type="ARBA" id="ARBA00000085"/>
    </source>
</evidence>
<dbReference type="NCBIfam" id="TIGR00229">
    <property type="entry name" value="sensory_box"/>
    <property type="match status" value="2"/>
</dbReference>
<dbReference type="Pfam" id="PF00512">
    <property type="entry name" value="HisKA"/>
    <property type="match status" value="1"/>
</dbReference>
<dbReference type="EC" id="2.7.13.3" evidence="2"/>
<dbReference type="CDD" id="cd00130">
    <property type="entry name" value="PAS"/>
    <property type="match status" value="2"/>
</dbReference>
<dbReference type="PANTHER" id="PTHR43047">
    <property type="entry name" value="TWO-COMPONENT HISTIDINE PROTEIN KINASE"/>
    <property type="match status" value="1"/>
</dbReference>
<evidence type="ECO:0000256" key="4">
    <source>
        <dbReference type="ARBA" id="ARBA00022679"/>
    </source>
</evidence>
<feature type="domain" description="Response regulatory" evidence="8">
    <location>
        <begin position="633"/>
        <end position="749"/>
    </location>
</feature>
<dbReference type="SUPFAM" id="SSF47384">
    <property type="entry name" value="Homodimeric domain of signal transducing histidine kinase"/>
    <property type="match status" value="1"/>
</dbReference>
<dbReference type="PRINTS" id="PR00344">
    <property type="entry name" value="BCTRLSENSOR"/>
</dbReference>
<dbReference type="InterPro" id="IPR035965">
    <property type="entry name" value="PAS-like_dom_sf"/>
</dbReference>
<evidence type="ECO:0000259" key="8">
    <source>
        <dbReference type="PROSITE" id="PS50110"/>
    </source>
</evidence>
<evidence type="ECO:0000313" key="11">
    <source>
        <dbReference type="EMBL" id="SJZ75945.1"/>
    </source>
</evidence>
<dbReference type="GO" id="GO:0009927">
    <property type="term" value="F:histidine phosphotransfer kinase activity"/>
    <property type="evidence" value="ECO:0007669"/>
    <property type="project" value="TreeGrafter"/>
</dbReference>
<dbReference type="CDD" id="cd17580">
    <property type="entry name" value="REC_2_DhkD-like"/>
    <property type="match status" value="1"/>
</dbReference>
<dbReference type="InterPro" id="IPR001789">
    <property type="entry name" value="Sig_transdc_resp-reg_receiver"/>
</dbReference>
<dbReference type="Pfam" id="PF08448">
    <property type="entry name" value="PAS_4"/>
    <property type="match status" value="2"/>
</dbReference>
<dbReference type="AlphaFoldDB" id="A0A1T4NA14"/>
<dbReference type="PROSITE" id="PS50109">
    <property type="entry name" value="HIS_KIN"/>
    <property type="match status" value="1"/>
</dbReference>
<keyword evidence="12" id="KW-1185">Reference proteome</keyword>
<dbReference type="InterPro" id="IPR005467">
    <property type="entry name" value="His_kinase_dom"/>
</dbReference>
<dbReference type="Proteomes" id="UP000190061">
    <property type="component" value="Unassembled WGS sequence"/>
</dbReference>
<sequence>MNHSEIQRLLRALPGRCLVVTPSPGYAIVAASDGWLREVSAGPEIIGRPLLEVVGGADSAEQADPLGESLDRVVATCAPDDMGTVGYDIQGRQAAGFIGHRWSVVNTPVLDATGSVEYIVHRIEDTAPKSSRDAEAILESITEGFFTIDRQWRFDYANPEAHRILGRHPGDLHGRNVWDEYPGLEQTEFAPAYRHTMATREKRSVTAFYADLGSWFEVTAYPAPEGISVYFRDITAQKNTEAERERLVLESDNQRRMYETALDSTPDFVYVFDLEHYVIYANQSLLTMWGVADARGKKWMDLGYEQWHADMHDREIDQVISTRAPIRGEIPFTGTNGRRVYEYIFSPVLDPEGEVVAVAGTTRDITERQAAEQALREQAQRLAEADRAKDEFLATLSHELRNPLAPLRNSIELLRMIGRDTGQSATIHMMMERQVNHLVRLVDDLLETSRISRGNLSLRMERVGLEAVVSNAVETVESLVGAVGHELSIDLPAQPVWLQGDPVRLAQILGNLLSNAARYTPDGGRIEVRASAQGDEAVIVVRDNGMGITPDELPRMFEMFSRGGRDSSRSQGGLGIGLALSRKLAEMHGGTLVGSSDGIGQGSEFTLRVPLAESAPEHADAPAEGHGQLVRSRVLVVDDNIDAGDSLGQVLGLLGAEARVVRDGEQALEMFADWRPAVVVLDIGMPGMNGYEVARTLHARFPDHGATLVALTGWGQENDRRQAREAGFHHHLLKPADIGVLRELVASVGPGHSLAATNL</sequence>
<dbReference type="CDD" id="cd00082">
    <property type="entry name" value="HisKA"/>
    <property type="match status" value="1"/>
</dbReference>
<feature type="domain" description="PAC" evidence="10">
    <location>
        <begin position="326"/>
        <end position="377"/>
    </location>
</feature>
<dbReference type="PROSITE" id="PS50110">
    <property type="entry name" value="RESPONSE_REGULATORY"/>
    <property type="match status" value="1"/>
</dbReference>
<dbReference type="Pfam" id="PF00072">
    <property type="entry name" value="Response_reg"/>
    <property type="match status" value="1"/>
</dbReference>
<evidence type="ECO:0000259" key="7">
    <source>
        <dbReference type="PROSITE" id="PS50109"/>
    </source>
</evidence>
<dbReference type="CDD" id="cd00075">
    <property type="entry name" value="HATPase"/>
    <property type="match status" value="1"/>
</dbReference>
<dbReference type="InterPro" id="IPR000014">
    <property type="entry name" value="PAS"/>
</dbReference>
<dbReference type="SUPFAM" id="SSF55874">
    <property type="entry name" value="ATPase domain of HSP90 chaperone/DNA topoisomerase II/histidine kinase"/>
    <property type="match status" value="1"/>
</dbReference>
<dbReference type="Pfam" id="PF02518">
    <property type="entry name" value="HATPase_c"/>
    <property type="match status" value="1"/>
</dbReference>
<dbReference type="SUPFAM" id="SSF52172">
    <property type="entry name" value="CheY-like"/>
    <property type="match status" value="1"/>
</dbReference>
<comment type="catalytic activity">
    <reaction evidence="1">
        <text>ATP + protein L-histidine = ADP + protein N-phospho-L-histidine.</text>
        <dbReference type="EC" id="2.7.13.3"/>
    </reaction>
</comment>
<dbReference type="InterPro" id="IPR003661">
    <property type="entry name" value="HisK_dim/P_dom"/>
</dbReference>
<evidence type="ECO:0000259" key="10">
    <source>
        <dbReference type="PROSITE" id="PS50113"/>
    </source>
</evidence>
<evidence type="ECO:0000259" key="9">
    <source>
        <dbReference type="PROSITE" id="PS50112"/>
    </source>
</evidence>
<evidence type="ECO:0000256" key="6">
    <source>
        <dbReference type="PROSITE-ProRule" id="PRU00169"/>
    </source>
</evidence>
<dbReference type="GO" id="GO:0005886">
    <property type="term" value="C:plasma membrane"/>
    <property type="evidence" value="ECO:0007669"/>
    <property type="project" value="UniProtKB-ARBA"/>
</dbReference>
<evidence type="ECO:0000256" key="5">
    <source>
        <dbReference type="ARBA" id="ARBA00022777"/>
    </source>
</evidence>
<keyword evidence="4" id="KW-0808">Transferase</keyword>
<protein>
    <recommendedName>
        <fullName evidence="2">histidine kinase</fullName>
        <ecNumber evidence="2">2.7.13.3</ecNumber>
    </recommendedName>
</protein>
<dbReference type="STRING" id="1122188.SAMN02745674_00793"/>
<dbReference type="PROSITE" id="PS50113">
    <property type="entry name" value="PAC"/>
    <property type="match status" value="1"/>
</dbReference>
<gene>
    <name evidence="11" type="ORF">SAMN02745674_00793</name>
</gene>
<accession>A0A1T4NA14</accession>
<dbReference type="InterPro" id="IPR011006">
    <property type="entry name" value="CheY-like_superfamily"/>
</dbReference>
<dbReference type="GO" id="GO:0000155">
    <property type="term" value="F:phosphorelay sensor kinase activity"/>
    <property type="evidence" value="ECO:0007669"/>
    <property type="project" value="InterPro"/>
</dbReference>
<reference evidence="11 12" key="1">
    <citation type="submission" date="2017-02" db="EMBL/GenBank/DDBJ databases">
        <authorList>
            <person name="Peterson S.W."/>
        </authorList>
    </citation>
    <scope>NUCLEOTIDE SEQUENCE [LARGE SCALE GENOMIC DNA]</scope>
    <source>
        <strain evidence="11 12">DSM 21749</strain>
    </source>
</reference>
<proteinExistence type="predicted"/>
<dbReference type="Gene3D" id="3.40.50.2300">
    <property type="match status" value="1"/>
</dbReference>
<keyword evidence="5" id="KW-0418">Kinase</keyword>
<dbReference type="Gene3D" id="3.30.450.20">
    <property type="entry name" value="PAS domain"/>
    <property type="match status" value="3"/>
</dbReference>
<evidence type="ECO:0000313" key="12">
    <source>
        <dbReference type="Proteomes" id="UP000190061"/>
    </source>
</evidence>
<dbReference type="InterPro" id="IPR003594">
    <property type="entry name" value="HATPase_dom"/>
</dbReference>
<dbReference type="SMART" id="SM00091">
    <property type="entry name" value="PAS"/>
    <property type="match status" value="2"/>
</dbReference>
<dbReference type="InterPro" id="IPR013656">
    <property type="entry name" value="PAS_4"/>
</dbReference>
<evidence type="ECO:0000256" key="2">
    <source>
        <dbReference type="ARBA" id="ARBA00012438"/>
    </source>
</evidence>
<dbReference type="SMART" id="SM00388">
    <property type="entry name" value="HisKA"/>
    <property type="match status" value="1"/>
</dbReference>
<dbReference type="SMART" id="SM00387">
    <property type="entry name" value="HATPase_c"/>
    <property type="match status" value="1"/>
</dbReference>
<evidence type="ECO:0000256" key="3">
    <source>
        <dbReference type="ARBA" id="ARBA00022553"/>
    </source>
</evidence>
<feature type="modified residue" description="4-aspartylphosphate" evidence="6">
    <location>
        <position position="682"/>
    </location>
</feature>
<organism evidence="11 12">
    <name type="scientific">Lysobacter spongiicola DSM 21749</name>
    <dbReference type="NCBI Taxonomy" id="1122188"/>
    <lineage>
        <taxon>Bacteria</taxon>
        <taxon>Pseudomonadati</taxon>
        <taxon>Pseudomonadota</taxon>
        <taxon>Gammaproteobacteria</taxon>
        <taxon>Lysobacterales</taxon>
        <taxon>Lysobacteraceae</taxon>
        <taxon>Novilysobacter</taxon>
    </lineage>
</organism>
<dbReference type="InterPro" id="IPR036890">
    <property type="entry name" value="HATPase_C_sf"/>
</dbReference>
<keyword evidence="3 6" id="KW-0597">Phosphoprotein</keyword>
<dbReference type="SMART" id="SM00448">
    <property type="entry name" value="REC"/>
    <property type="match status" value="1"/>
</dbReference>
<feature type="domain" description="Histidine kinase" evidence="7">
    <location>
        <begin position="395"/>
        <end position="613"/>
    </location>
</feature>
<dbReference type="InterPro" id="IPR000700">
    <property type="entry name" value="PAS-assoc_C"/>
</dbReference>
<name>A0A1T4NA14_9GAMM</name>
<dbReference type="PROSITE" id="PS50112">
    <property type="entry name" value="PAS"/>
    <property type="match status" value="2"/>
</dbReference>
<dbReference type="EMBL" id="FUXP01000001">
    <property type="protein sequence ID" value="SJZ75945.1"/>
    <property type="molecule type" value="Genomic_DNA"/>
</dbReference>
<feature type="domain" description="PAS" evidence="9">
    <location>
        <begin position="254"/>
        <end position="290"/>
    </location>
</feature>
<dbReference type="SUPFAM" id="SSF55785">
    <property type="entry name" value="PYP-like sensor domain (PAS domain)"/>
    <property type="match status" value="2"/>
</dbReference>
<dbReference type="PANTHER" id="PTHR43047:SF72">
    <property type="entry name" value="OSMOSENSING HISTIDINE PROTEIN KINASE SLN1"/>
    <property type="match status" value="1"/>
</dbReference>